<accession>A0ABV8VFL8</accession>
<feature type="domain" description="SnoaL-like" evidence="1">
    <location>
        <begin position="15"/>
        <end position="138"/>
    </location>
</feature>
<dbReference type="InterPro" id="IPR032710">
    <property type="entry name" value="NTF2-like_dom_sf"/>
</dbReference>
<reference evidence="3" key="1">
    <citation type="journal article" date="2019" name="Int. J. Syst. Evol. Microbiol.">
        <title>The Global Catalogue of Microorganisms (GCM) 10K type strain sequencing project: providing services to taxonomists for standard genome sequencing and annotation.</title>
        <authorList>
            <consortium name="The Broad Institute Genomics Platform"/>
            <consortium name="The Broad Institute Genome Sequencing Center for Infectious Disease"/>
            <person name="Wu L."/>
            <person name="Ma J."/>
        </authorList>
    </citation>
    <scope>NUCLEOTIDE SEQUENCE [LARGE SCALE GENOMIC DNA]</scope>
    <source>
        <strain evidence="3">IBRC-M 10490</strain>
    </source>
</reference>
<protein>
    <submittedName>
        <fullName evidence="2">Nuclear transport factor 2 family protein</fullName>
    </submittedName>
</protein>
<dbReference type="InterPro" id="IPR037401">
    <property type="entry name" value="SnoaL-like"/>
</dbReference>
<organism evidence="2 3">
    <name type="scientific">Nocardia halotolerans</name>
    <dbReference type="NCBI Taxonomy" id="1755878"/>
    <lineage>
        <taxon>Bacteria</taxon>
        <taxon>Bacillati</taxon>
        <taxon>Actinomycetota</taxon>
        <taxon>Actinomycetes</taxon>
        <taxon>Mycobacteriales</taxon>
        <taxon>Nocardiaceae</taxon>
        <taxon>Nocardia</taxon>
    </lineage>
</organism>
<evidence type="ECO:0000313" key="2">
    <source>
        <dbReference type="EMBL" id="MFC4374172.1"/>
    </source>
</evidence>
<dbReference type="CDD" id="cd00531">
    <property type="entry name" value="NTF2_like"/>
    <property type="match status" value="1"/>
</dbReference>
<comment type="caution">
    <text evidence="2">The sequence shown here is derived from an EMBL/GenBank/DDBJ whole genome shotgun (WGS) entry which is preliminary data.</text>
</comment>
<dbReference type="SUPFAM" id="SSF54427">
    <property type="entry name" value="NTF2-like"/>
    <property type="match status" value="1"/>
</dbReference>
<dbReference type="Proteomes" id="UP001595844">
    <property type="component" value="Unassembled WGS sequence"/>
</dbReference>
<gene>
    <name evidence="2" type="ORF">ACFO5K_08635</name>
</gene>
<keyword evidence="3" id="KW-1185">Reference proteome</keyword>
<name>A0ABV8VFL8_9NOCA</name>
<sequence length="152" mass="16724">MTDAKEAVFDRVLALLDKADVVEVLDLYVHHLDFSRDTDSWLSSVFDDDVEVVYPTGVYRGLAELSEFGQMANSAAAHTHHVMANHRVVLDGDKADVTAHLTAVHVRGDADSSAQFAIGGHCTAAVVRTAAGWRVRRFVFTLVWRRECGPDS</sequence>
<dbReference type="RefSeq" id="WP_378558621.1">
    <property type="nucleotide sequence ID" value="NZ_JBHSDL010000008.1"/>
</dbReference>
<dbReference type="Gene3D" id="3.10.450.50">
    <property type="match status" value="1"/>
</dbReference>
<proteinExistence type="predicted"/>
<dbReference type="EMBL" id="JBHSDL010000008">
    <property type="protein sequence ID" value="MFC4374172.1"/>
    <property type="molecule type" value="Genomic_DNA"/>
</dbReference>
<evidence type="ECO:0000259" key="1">
    <source>
        <dbReference type="Pfam" id="PF13577"/>
    </source>
</evidence>
<dbReference type="Pfam" id="PF13577">
    <property type="entry name" value="SnoaL_4"/>
    <property type="match status" value="1"/>
</dbReference>
<evidence type="ECO:0000313" key="3">
    <source>
        <dbReference type="Proteomes" id="UP001595844"/>
    </source>
</evidence>